<evidence type="ECO:0000313" key="7">
    <source>
        <dbReference type="EMBL" id="PLW83138.1"/>
    </source>
</evidence>
<proteinExistence type="predicted"/>
<organism evidence="7 8">
    <name type="scientific">Kineobactrum sediminis</name>
    <dbReference type="NCBI Taxonomy" id="1905677"/>
    <lineage>
        <taxon>Bacteria</taxon>
        <taxon>Pseudomonadati</taxon>
        <taxon>Pseudomonadota</taxon>
        <taxon>Gammaproteobacteria</taxon>
        <taxon>Cellvibrionales</taxon>
        <taxon>Halieaceae</taxon>
        <taxon>Kineobactrum</taxon>
    </lineage>
</organism>
<accession>A0A2N5Y442</accession>
<comment type="subcellular location">
    <subcellularLocation>
        <location evidence="1">Membrane</location>
        <topology evidence="1">Multi-pass membrane protein</topology>
    </subcellularLocation>
</comment>
<evidence type="ECO:0000313" key="8">
    <source>
        <dbReference type="Proteomes" id="UP000234845"/>
    </source>
</evidence>
<feature type="transmembrane region" description="Helical" evidence="5">
    <location>
        <begin position="103"/>
        <end position="124"/>
    </location>
</feature>
<dbReference type="OrthoDB" id="9808452at2"/>
<protein>
    <recommendedName>
        <fullName evidence="6">Yip1 domain-containing protein</fullName>
    </recommendedName>
</protein>
<feature type="transmembrane region" description="Helical" evidence="5">
    <location>
        <begin position="164"/>
        <end position="189"/>
    </location>
</feature>
<dbReference type="InterPro" id="IPR006977">
    <property type="entry name" value="Yip1_dom"/>
</dbReference>
<dbReference type="AlphaFoldDB" id="A0A2N5Y442"/>
<evidence type="ECO:0000256" key="4">
    <source>
        <dbReference type="ARBA" id="ARBA00023136"/>
    </source>
</evidence>
<feature type="transmembrane region" description="Helical" evidence="5">
    <location>
        <begin position="68"/>
        <end position="91"/>
    </location>
</feature>
<dbReference type="Proteomes" id="UP000234845">
    <property type="component" value="Unassembled WGS sequence"/>
</dbReference>
<evidence type="ECO:0000256" key="1">
    <source>
        <dbReference type="ARBA" id="ARBA00004141"/>
    </source>
</evidence>
<comment type="caution">
    <text evidence="7">The sequence shown here is derived from an EMBL/GenBank/DDBJ whole genome shotgun (WGS) entry which is preliminary data.</text>
</comment>
<keyword evidence="3 5" id="KW-1133">Transmembrane helix</keyword>
<dbReference type="GO" id="GO:0016020">
    <property type="term" value="C:membrane"/>
    <property type="evidence" value="ECO:0007669"/>
    <property type="project" value="UniProtKB-SubCell"/>
</dbReference>
<dbReference type="RefSeq" id="WP_101520739.1">
    <property type="nucleotide sequence ID" value="NZ_PKLZ01000003.1"/>
</dbReference>
<keyword evidence="8" id="KW-1185">Reference proteome</keyword>
<evidence type="ECO:0000256" key="2">
    <source>
        <dbReference type="ARBA" id="ARBA00022692"/>
    </source>
</evidence>
<feature type="domain" description="Yip1" evidence="6">
    <location>
        <begin position="6"/>
        <end position="181"/>
    </location>
</feature>
<gene>
    <name evidence="7" type="ORF">CWI75_06895</name>
</gene>
<dbReference type="Pfam" id="PF04893">
    <property type="entry name" value="Yip1"/>
    <property type="match status" value="1"/>
</dbReference>
<keyword evidence="4 5" id="KW-0472">Membrane</keyword>
<evidence type="ECO:0000259" key="6">
    <source>
        <dbReference type="Pfam" id="PF04893"/>
    </source>
</evidence>
<dbReference type="EMBL" id="PKLZ01000003">
    <property type="protein sequence ID" value="PLW83138.1"/>
    <property type="molecule type" value="Genomic_DNA"/>
</dbReference>
<keyword evidence="2 5" id="KW-0812">Transmembrane</keyword>
<evidence type="ECO:0000256" key="3">
    <source>
        <dbReference type="ARBA" id="ARBA00022989"/>
    </source>
</evidence>
<feature type="transmembrane region" description="Helical" evidence="5">
    <location>
        <begin position="130"/>
        <end position="152"/>
    </location>
</feature>
<sequence>MIQHTIGLLVRPRAQWGRIAELPRGSLNMLVLYPFILALLPAVAWYYGTSHIGWTVNGDNPIRLTTDSALQLCILFYFAMVSCIVAIGFFIHWMAGTYGAETTLAKGIVIAGLAVTPMFIFGLVGFYPLLWVDLLVAVTAASWSVYLLYLGIPIMMRIPEERGFLFSTAVMAVSLVILVSLLVATVIIWDMGAGPAFTDV</sequence>
<feature type="transmembrane region" description="Helical" evidence="5">
    <location>
        <begin position="27"/>
        <end position="48"/>
    </location>
</feature>
<evidence type="ECO:0000256" key="5">
    <source>
        <dbReference type="SAM" id="Phobius"/>
    </source>
</evidence>
<name>A0A2N5Y442_9GAMM</name>
<reference evidence="8" key="1">
    <citation type="submission" date="2017-11" db="EMBL/GenBank/DDBJ databases">
        <title>The draft genome sequence of Chromatocurvus sp. F02.</title>
        <authorList>
            <person name="Du Z.-J."/>
            <person name="Chang Y.-Q."/>
        </authorList>
    </citation>
    <scope>NUCLEOTIDE SEQUENCE [LARGE SCALE GENOMIC DNA]</scope>
    <source>
        <strain evidence="8">F02</strain>
    </source>
</reference>